<evidence type="ECO:0000259" key="3">
    <source>
        <dbReference type="PROSITE" id="PS50222"/>
    </source>
</evidence>
<evidence type="ECO:0000256" key="1">
    <source>
        <dbReference type="ARBA" id="ARBA00022737"/>
    </source>
</evidence>
<evidence type="ECO:0000313" key="5">
    <source>
        <dbReference type="Proteomes" id="UP001190700"/>
    </source>
</evidence>
<keyword evidence="1" id="KW-0677">Repeat</keyword>
<feature type="domain" description="EF-hand" evidence="3">
    <location>
        <begin position="94"/>
        <end position="129"/>
    </location>
</feature>
<dbReference type="InterPro" id="IPR002048">
    <property type="entry name" value="EF_hand_dom"/>
</dbReference>
<dbReference type="AlphaFoldDB" id="A0AAE0GE43"/>
<dbReference type="InterPro" id="IPR050145">
    <property type="entry name" value="Centrin_CML-like"/>
</dbReference>
<evidence type="ECO:0000256" key="2">
    <source>
        <dbReference type="ARBA" id="ARBA00022837"/>
    </source>
</evidence>
<dbReference type="Gene3D" id="1.10.238.10">
    <property type="entry name" value="EF-hand"/>
    <property type="match status" value="2"/>
</dbReference>
<proteinExistence type="predicted"/>
<gene>
    <name evidence="4" type="ORF">CYMTET_15479</name>
</gene>
<accession>A0AAE0GE43</accession>
<feature type="domain" description="EF-hand" evidence="3">
    <location>
        <begin position="137"/>
        <end position="172"/>
    </location>
</feature>
<reference evidence="4 5" key="1">
    <citation type="journal article" date="2015" name="Genome Biol. Evol.">
        <title>Comparative Genomics of a Bacterivorous Green Alga Reveals Evolutionary Causalities and Consequences of Phago-Mixotrophic Mode of Nutrition.</title>
        <authorList>
            <person name="Burns J.A."/>
            <person name="Paasch A."/>
            <person name="Narechania A."/>
            <person name="Kim E."/>
        </authorList>
    </citation>
    <scope>NUCLEOTIDE SEQUENCE [LARGE SCALE GENOMIC DNA]</scope>
    <source>
        <strain evidence="4 5">PLY_AMNH</strain>
    </source>
</reference>
<comment type="caution">
    <text evidence="4">The sequence shown here is derived from an EMBL/GenBank/DDBJ whole genome shotgun (WGS) entry which is preliminary data.</text>
</comment>
<feature type="domain" description="EF-hand" evidence="3">
    <location>
        <begin position="47"/>
        <end position="82"/>
    </location>
</feature>
<dbReference type="InterPro" id="IPR018247">
    <property type="entry name" value="EF_Hand_1_Ca_BS"/>
</dbReference>
<dbReference type="InterPro" id="IPR011992">
    <property type="entry name" value="EF-hand-dom_pair"/>
</dbReference>
<dbReference type="EMBL" id="LGRX02006553">
    <property type="protein sequence ID" value="KAK3276444.1"/>
    <property type="molecule type" value="Genomic_DNA"/>
</dbReference>
<sequence length="172" mass="19082">MYTGGMGPGGPKKSLAAIVFGKNDKDGSGAIDSGELSALCYEMGYHLDAEQVKAALLLIDKDSNGVITLDEFEKWWKEGGEKRWRVQLDDAGVKALNMAVTHFQYFDKDQGGTISTEEFRDLYSNLCENGIIKKEDPRTRSASASFRGFDVNEDGAITLSEYIDWMHEAGYF</sequence>
<dbReference type="SUPFAM" id="SSF47473">
    <property type="entry name" value="EF-hand"/>
    <property type="match status" value="1"/>
</dbReference>
<dbReference type="GO" id="GO:0005509">
    <property type="term" value="F:calcium ion binding"/>
    <property type="evidence" value="ECO:0007669"/>
    <property type="project" value="InterPro"/>
</dbReference>
<name>A0AAE0GE43_9CHLO</name>
<dbReference type="SMART" id="SM00054">
    <property type="entry name" value="EFh"/>
    <property type="match status" value="4"/>
</dbReference>
<dbReference type="Pfam" id="PF13499">
    <property type="entry name" value="EF-hand_7"/>
    <property type="match status" value="2"/>
</dbReference>
<organism evidence="4 5">
    <name type="scientific">Cymbomonas tetramitiformis</name>
    <dbReference type="NCBI Taxonomy" id="36881"/>
    <lineage>
        <taxon>Eukaryota</taxon>
        <taxon>Viridiplantae</taxon>
        <taxon>Chlorophyta</taxon>
        <taxon>Pyramimonadophyceae</taxon>
        <taxon>Pyramimonadales</taxon>
        <taxon>Pyramimonadaceae</taxon>
        <taxon>Cymbomonas</taxon>
    </lineage>
</organism>
<keyword evidence="2" id="KW-0106">Calcium</keyword>
<protein>
    <recommendedName>
        <fullName evidence="3">EF-hand domain-containing protein</fullName>
    </recommendedName>
</protein>
<dbReference type="Proteomes" id="UP001190700">
    <property type="component" value="Unassembled WGS sequence"/>
</dbReference>
<dbReference type="PROSITE" id="PS50222">
    <property type="entry name" value="EF_HAND_2"/>
    <property type="match status" value="4"/>
</dbReference>
<dbReference type="PROSITE" id="PS00018">
    <property type="entry name" value="EF_HAND_1"/>
    <property type="match status" value="4"/>
</dbReference>
<keyword evidence="5" id="KW-1185">Reference proteome</keyword>
<evidence type="ECO:0000313" key="4">
    <source>
        <dbReference type="EMBL" id="KAK3276444.1"/>
    </source>
</evidence>
<feature type="domain" description="EF-hand" evidence="3">
    <location>
        <begin position="11"/>
        <end position="46"/>
    </location>
</feature>
<dbReference type="PANTHER" id="PTHR23050">
    <property type="entry name" value="CALCIUM BINDING PROTEIN"/>
    <property type="match status" value="1"/>
</dbReference>